<evidence type="ECO:0000313" key="7">
    <source>
        <dbReference type="Proteomes" id="UP001237642"/>
    </source>
</evidence>
<evidence type="ECO:0000256" key="4">
    <source>
        <dbReference type="PROSITE-ProRule" id="PRU00283"/>
    </source>
</evidence>
<dbReference type="GO" id="GO:0008017">
    <property type="term" value="F:microtubule binding"/>
    <property type="evidence" value="ECO:0007669"/>
    <property type="project" value="InterPro"/>
</dbReference>
<dbReference type="GO" id="GO:0007018">
    <property type="term" value="P:microtubule-based movement"/>
    <property type="evidence" value="ECO:0007669"/>
    <property type="project" value="InterPro"/>
</dbReference>
<evidence type="ECO:0000256" key="1">
    <source>
        <dbReference type="ARBA" id="ARBA00022741"/>
    </source>
</evidence>
<evidence type="ECO:0000313" key="6">
    <source>
        <dbReference type="EMBL" id="KAK1361991.1"/>
    </source>
</evidence>
<dbReference type="SUPFAM" id="SSF52540">
    <property type="entry name" value="P-loop containing nucleoside triphosphate hydrolases"/>
    <property type="match status" value="1"/>
</dbReference>
<dbReference type="Proteomes" id="UP001237642">
    <property type="component" value="Unassembled WGS sequence"/>
</dbReference>
<dbReference type="InterPro" id="IPR027417">
    <property type="entry name" value="P-loop_NTPase"/>
</dbReference>
<keyword evidence="2" id="KW-0067">ATP-binding</keyword>
<evidence type="ECO:0000256" key="3">
    <source>
        <dbReference type="ARBA" id="ARBA00023175"/>
    </source>
</evidence>
<feature type="domain" description="Kinesin motor" evidence="5">
    <location>
        <begin position="1"/>
        <end position="102"/>
    </location>
</feature>
<evidence type="ECO:0000259" key="5">
    <source>
        <dbReference type="PROSITE" id="PS50067"/>
    </source>
</evidence>
<sequence>MLGFIHAQHTIESSLRENSGRVRSFLASLSLVDLAGSERASQTNADGTRLKEGSHINRSLLTLTTVIRKLRYRIVQQRTAIFTRRKCTNSNNMYHESCFESC</sequence>
<dbReference type="InterPro" id="IPR027640">
    <property type="entry name" value="Kinesin-like_fam"/>
</dbReference>
<comment type="caution">
    <text evidence="6">The sequence shown here is derived from an EMBL/GenBank/DDBJ whole genome shotgun (WGS) entry which is preliminary data.</text>
</comment>
<dbReference type="InterPro" id="IPR019821">
    <property type="entry name" value="Kinesin_motor_CS"/>
</dbReference>
<keyword evidence="1" id="KW-0547">Nucleotide-binding</keyword>
<dbReference type="GO" id="GO:0003777">
    <property type="term" value="F:microtubule motor activity"/>
    <property type="evidence" value="ECO:0007669"/>
    <property type="project" value="InterPro"/>
</dbReference>
<organism evidence="6 7">
    <name type="scientific">Heracleum sosnowskyi</name>
    <dbReference type="NCBI Taxonomy" id="360622"/>
    <lineage>
        <taxon>Eukaryota</taxon>
        <taxon>Viridiplantae</taxon>
        <taxon>Streptophyta</taxon>
        <taxon>Embryophyta</taxon>
        <taxon>Tracheophyta</taxon>
        <taxon>Spermatophyta</taxon>
        <taxon>Magnoliopsida</taxon>
        <taxon>eudicotyledons</taxon>
        <taxon>Gunneridae</taxon>
        <taxon>Pentapetalae</taxon>
        <taxon>asterids</taxon>
        <taxon>campanulids</taxon>
        <taxon>Apiales</taxon>
        <taxon>Apiaceae</taxon>
        <taxon>Apioideae</taxon>
        <taxon>apioid superclade</taxon>
        <taxon>Tordylieae</taxon>
        <taxon>Tordyliinae</taxon>
        <taxon>Heracleum</taxon>
    </lineage>
</organism>
<dbReference type="InterPro" id="IPR036961">
    <property type="entry name" value="Kinesin_motor_dom_sf"/>
</dbReference>
<reference evidence="6" key="1">
    <citation type="submission" date="2023-02" db="EMBL/GenBank/DDBJ databases">
        <title>Genome of toxic invasive species Heracleum sosnowskyi carries increased number of genes despite the absence of recent whole-genome duplications.</title>
        <authorList>
            <person name="Schelkunov M."/>
            <person name="Shtratnikova V."/>
            <person name="Makarenko M."/>
            <person name="Klepikova A."/>
            <person name="Omelchenko D."/>
            <person name="Novikova G."/>
            <person name="Obukhova E."/>
            <person name="Bogdanov V."/>
            <person name="Penin A."/>
            <person name="Logacheva M."/>
        </authorList>
    </citation>
    <scope>NUCLEOTIDE SEQUENCE</scope>
    <source>
        <strain evidence="6">Hsosn_3</strain>
        <tissue evidence="6">Leaf</tissue>
    </source>
</reference>
<accession>A0AAD8H8V5</accession>
<dbReference type="PROSITE" id="PS50067">
    <property type="entry name" value="KINESIN_MOTOR_2"/>
    <property type="match status" value="1"/>
</dbReference>
<keyword evidence="3" id="KW-0505">Motor protein</keyword>
<gene>
    <name evidence="6" type="ORF">POM88_046465</name>
</gene>
<dbReference type="Gene3D" id="3.40.850.10">
    <property type="entry name" value="Kinesin motor domain"/>
    <property type="match status" value="1"/>
</dbReference>
<proteinExistence type="inferred from homology"/>
<comment type="caution">
    <text evidence="4">Lacks conserved residue(s) required for the propagation of feature annotation.</text>
</comment>
<dbReference type="Pfam" id="PF00225">
    <property type="entry name" value="Kinesin"/>
    <property type="match status" value="1"/>
</dbReference>
<dbReference type="AlphaFoldDB" id="A0AAD8H8V5"/>
<dbReference type="PANTHER" id="PTHR47968">
    <property type="entry name" value="CENTROMERE PROTEIN E"/>
    <property type="match status" value="1"/>
</dbReference>
<name>A0AAD8H8V5_9APIA</name>
<dbReference type="PANTHER" id="PTHR47968:SF39">
    <property type="entry name" value="KINESIN-LIKE PROTEIN KIN-7B"/>
    <property type="match status" value="1"/>
</dbReference>
<dbReference type="EMBL" id="JAUIZM010000010">
    <property type="protein sequence ID" value="KAK1361991.1"/>
    <property type="molecule type" value="Genomic_DNA"/>
</dbReference>
<reference evidence="6" key="2">
    <citation type="submission" date="2023-05" db="EMBL/GenBank/DDBJ databases">
        <authorList>
            <person name="Schelkunov M.I."/>
        </authorList>
    </citation>
    <scope>NUCLEOTIDE SEQUENCE</scope>
    <source>
        <strain evidence="6">Hsosn_3</strain>
        <tissue evidence="6">Leaf</tissue>
    </source>
</reference>
<keyword evidence="7" id="KW-1185">Reference proteome</keyword>
<dbReference type="PROSITE" id="PS00411">
    <property type="entry name" value="KINESIN_MOTOR_1"/>
    <property type="match status" value="1"/>
</dbReference>
<dbReference type="InterPro" id="IPR001752">
    <property type="entry name" value="Kinesin_motor_dom"/>
</dbReference>
<evidence type="ECO:0000256" key="2">
    <source>
        <dbReference type="ARBA" id="ARBA00022840"/>
    </source>
</evidence>
<dbReference type="GO" id="GO:0005524">
    <property type="term" value="F:ATP binding"/>
    <property type="evidence" value="ECO:0007669"/>
    <property type="project" value="UniProtKB-KW"/>
</dbReference>
<protein>
    <recommendedName>
        <fullName evidence="5">Kinesin motor domain-containing protein</fullName>
    </recommendedName>
</protein>
<comment type="similarity">
    <text evidence="4">Belongs to the TRAFAC class myosin-kinesin ATPase superfamily. Kinesin family.</text>
</comment>